<keyword evidence="1" id="KW-0812">Transmembrane</keyword>
<dbReference type="Proteomes" id="UP000216448">
    <property type="component" value="Unassembled WGS sequence"/>
</dbReference>
<accession>A0AAX0PX82</accession>
<reference evidence="2 3" key="1">
    <citation type="submission" date="2017-05" db="EMBL/GenBank/DDBJ databases">
        <title>Lactobacillus johnsonii from commercial turkeys.</title>
        <authorList>
            <person name="Johnson T.J."/>
            <person name="Youmans B."/>
        </authorList>
    </citation>
    <scope>NUCLEOTIDE SEQUENCE [LARGE SCALE GENOMIC DNA]</scope>
    <source>
        <strain evidence="2 3">UMNLJ54</strain>
    </source>
</reference>
<proteinExistence type="predicted"/>
<keyword evidence="1" id="KW-1133">Transmembrane helix</keyword>
<comment type="caution">
    <text evidence="2">The sequence shown here is derived from an EMBL/GenBank/DDBJ whole genome shotgun (WGS) entry which is preliminary data.</text>
</comment>
<feature type="transmembrane region" description="Helical" evidence="1">
    <location>
        <begin position="48"/>
        <end position="66"/>
    </location>
</feature>
<keyword evidence="1" id="KW-0472">Membrane</keyword>
<dbReference type="EMBL" id="NIBB01000031">
    <property type="protein sequence ID" value="PAB52595.1"/>
    <property type="molecule type" value="Genomic_DNA"/>
</dbReference>
<evidence type="ECO:0000313" key="2">
    <source>
        <dbReference type="EMBL" id="PAB52595.1"/>
    </source>
</evidence>
<name>A0AAX0PX82_LACJH</name>
<dbReference type="AlphaFoldDB" id="A0AAX0PX82"/>
<feature type="transmembrane region" description="Helical" evidence="1">
    <location>
        <begin position="12"/>
        <end position="33"/>
    </location>
</feature>
<feature type="transmembrane region" description="Helical" evidence="1">
    <location>
        <begin position="78"/>
        <end position="111"/>
    </location>
</feature>
<organism evidence="2 3">
    <name type="scientific">Lactobacillus johnsonii</name>
    <dbReference type="NCBI Taxonomy" id="33959"/>
    <lineage>
        <taxon>Bacteria</taxon>
        <taxon>Bacillati</taxon>
        <taxon>Bacillota</taxon>
        <taxon>Bacilli</taxon>
        <taxon>Lactobacillales</taxon>
        <taxon>Lactobacillaceae</taxon>
        <taxon>Lactobacillus</taxon>
    </lineage>
</organism>
<gene>
    <name evidence="2" type="ORF">A3P64_05830</name>
</gene>
<sequence>MMKLKINMWTGILDIINCVLFAVSWPVIFGTAFSDAFSGSSLTSGTGTFFYVMAWAGVILNIIALVQSKKANISIAGPILGIIGSALFGLTAALAFPALVVLIIATVFTMLQHPAKNAETKTEK</sequence>
<protein>
    <submittedName>
        <fullName evidence="2">Transporter</fullName>
    </submittedName>
</protein>
<evidence type="ECO:0000313" key="3">
    <source>
        <dbReference type="Proteomes" id="UP000216448"/>
    </source>
</evidence>
<evidence type="ECO:0000256" key="1">
    <source>
        <dbReference type="SAM" id="Phobius"/>
    </source>
</evidence>